<sequence>MKISRLSSAAALAAVTALALSSCASNEAPAEGGDASASTLSGTLNGIGATSQGAAQEAWNAAFQTANPGVTVTYAGEGSGAGREAFMAGGQNANFAGSDRALKTDELTGTFGQCADGVKPIDLPAYISPIALIFQVDGVKELHLDAATTAGIFKGTITKWNDPAIVALNPDATMPDATITAVHRSDDSGTTENFAKYLNTTAKTVWDAEPKGVWPYQGGEAAQGTTGVVDAVKGGSNIIGYADASKAGTLGVAKIKVGDEFVGYSPEAAAAVVEASPEAEGREANDVVFDIDYSTTASGVYPIVLVSYLITCQEYKDPAVGELVNAYVGYVTSTEGQQLAAEKAGAAPLSDTVAAQVKTAVESIK</sequence>
<evidence type="ECO:0000313" key="10">
    <source>
        <dbReference type="Proteomes" id="UP000266634"/>
    </source>
</evidence>
<feature type="signal peptide" evidence="5">
    <location>
        <begin position="1"/>
        <end position="24"/>
    </location>
</feature>
<reference evidence="8 10" key="2">
    <citation type="submission" date="2018-08" db="EMBL/GenBank/DDBJ databases">
        <title>Genome Sequence of Clavibacter michiganensis Subspecies type strains, and the Atypical Peach-Colored Strains Isolated from Tomato.</title>
        <authorList>
            <person name="Osdaghi E."/>
            <person name="Portier P."/>
            <person name="Briand M."/>
            <person name="Jacques M.-A."/>
        </authorList>
    </citation>
    <scope>NUCLEOTIDE SEQUENCE [LARGE SCALE GENOMIC DNA]</scope>
    <source>
        <strain evidence="8 10">CFBP 6488</strain>
    </source>
</reference>
<evidence type="ECO:0000313" key="8">
    <source>
        <dbReference type="EMBL" id="RIJ44674.1"/>
    </source>
</evidence>
<evidence type="ECO:0000256" key="5">
    <source>
        <dbReference type="SAM" id="SignalP"/>
    </source>
</evidence>
<comment type="similarity">
    <text evidence="1 4">Belongs to the PstS family.</text>
</comment>
<evidence type="ECO:0000259" key="6">
    <source>
        <dbReference type="Pfam" id="PF12849"/>
    </source>
</evidence>
<dbReference type="PANTHER" id="PTHR42996:SF1">
    <property type="entry name" value="PHOSPHATE-BINDING PROTEIN PSTS"/>
    <property type="match status" value="1"/>
</dbReference>
<evidence type="ECO:0000256" key="1">
    <source>
        <dbReference type="ARBA" id="ARBA00008725"/>
    </source>
</evidence>
<keyword evidence="5" id="KW-0732">Signal</keyword>
<protein>
    <recommendedName>
        <fullName evidence="4">Phosphate-binding protein</fullName>
    </recommendedName>
</protein>
<dbReference type="Proteomes" id="UP000032604">
    <property type="component" value="Chromosome"/>
</dbReference>
<evidence type="ECO:0000256" key="2">
    <source>
        <dbReference type="ARBA" id="ARBA00022448"/>
    </source>
</evidence>
<feature type="chain" id="PRO_5038208587" description="Phosphate-binding protein" evidence="5">
    <location>
        <begin position="25"/>
        <end position="365"/>
    </location>
</feature>
<evidence type="ECO:0000256" key="4">
    <source>
        <dbReference type="PIRNR" id="PIRNR002756"/>
    </source>
</evidence>
<dbReference type="GO" id="GO:0035435">
    <property type="term" value="P:phosphate ion transmembrane transport"/>
    <property type="evidence" value="ECO:0007669"/>
    <property type="project" value="InterPro"/>
</dbReference>
<dbReference type="PIRSF" id="PIRSF002756">
    <property type="entry name" value="PstS"/>
    <property type="match status" value="1"/>
</dbReference>
<dbReference type="EMBL" id="CP011043">
    <property type="protein sequence ID" value="AJW79897.1"/>
    <property type="molecule type" value="Genomic_DNA"/>
</dbReference>
<dbReference type="RefSeq" id="WP_045529494.1">
    <property type="nucleotide sequence ID" value="NZ_CP011043.1"/>
</dbReference>
<dbReference type="InterPro" id="IPR024370">
    <property type="entry name" value="PBP_domain"/>
</dbReference>
<dbReference type="Pfam" id="PF12849">
    <property type="entry name" value="PBP_like_2"/>
    <property type="match status" value="1"/>
</dbReference>
<name>A0A0D5CKV4_9MICO</name>
<dbReference type="EMBL" id="QWEA01000029">
    <property type="protein sequence ID" value="RIJ44674.1"/>
    <property type="molecule type" value="Genomic_DNA"/>
</dbReference>
<evidence type="ECO:0000313" key="9">
    <source>
        <dbReference type="Proteomes" id="UP000032604"/>
    </source>
</evidence>
<keyword evidence="2 4" id="KW-0813">Transport</keyword>
<dbReference type="PROSITE" id="PS51257">
    <property type="entry name" value="PROKAR_LIPOPROTEIN"/>
    <property type="match status" value="1"/>
</dbReference>
<dbReference type="GO" id="GO:0042301">
    <property type="term" value="F:phosphate ion binding"/>
    <property type="evidence" value="ECO:0007669"/>
    <property type="project" value="InterPro"/>
</dbReference>
<gene>
    <name evidence="8" type="ORF">DZF93_01940</name>
    <name evidence="7" type="ORF">VO01_12855</name>
</gene>
<dbReference type="InterPro" id="IPR050962">
    <property type="entry name" value="Phosphate-bind_PstS"/>
</dbReference>
<dbReference type="SUPFAM" id="SSF53850">
    <property type="entry name" value="Periplasmic binding protein-like II"/>
    <property type="match status" value="1"/>
</dbReference>
<dbReference type="InterPro" id="IPR005673">
    <property type="entry name" value="ABC_phos-bd_PstS"/>
</dbReference>
<dbReference type="Proteomes" id="UP000266634">
    <property type="component" value="Unassembled WGS sequence"/>
</dbReference>
<evidence type="ECO:0000313" key="7">
    <source>
        <dbReference type="EMBL" id="AJW79897.1"/>
    </source>
</evidence>
<dbReference type="PANTHER" id="PTHR42996">
    <property type="entry name" value="PHOSPHATE-BINDING PROTEIN PSTS"/>
    <property type="match status" value="1"/>
</dbReference>
<dbReference type="CDD" id="cd13565">
    <property type="entry name" value="PBP2_PstS"/>
    <property type="match status" value="1"/>
</dbReference>
<feature type="domain" description="PBP" evidence="6">
    <location>
        <begin position="36"/>
        <end position="335"/>
    </location>
</feature>
<keyword evidence="3 4" id="KW-0592">Phosphate transport</keyword>
<accession>A0A0D5CKV4</accession>
<reference evidence="7 9" key="1">
    <citation type="journal article" date="2015" name="Genome Announc.">
        <title>Complete Genome Sequence of Clavibacter michiganensis subsp. insidiosus R1-1 Using PacBio Single-Molecule Real-Time Technology.</title>
        <authorList>
            <person name="Lu Y."/>
            <person name="Samac D.A."/>
            <person name="Glazebrook J."/>
            <person name="Ishimaru C.A."/>
        </authorList>
    </citation>
    <scope>NUCLEOTIDE SEQUENCE [LARGE SCALE GENOMIC DNA]</scope>
    <source>
        <strain evidence="7 9">R1-1</strain>
    </source>
</reference>
<dbReference type="Gene3D" id="3.40.190.10">
    <property type="entry name" value="Periplasmic binding protein-like II"/>
    <property type="match status" value="2"/>
</dbReference>
<organism evidence="7 9">
    <name type="scientific">Clavibacter michiganensis subsp. insidiosus</name>
    <dbReference type="NCBI Taxonomy" id="33014"/>
    <lineage>
        <taxon>Bacteria</taxon>
        <taxon>Bacillati</taxon>
        <taxon>Actinomycetota</taxon>
        <taxon>Actinomycetes</taxon>
        <taxon>Micrococcales</taxon>
        <taxon>Microbacteriaceae</taxon>
        <taxon>Clavibacter</taxon>
    </lineage>
</organism>
<dbReference type="HOGENOM" id="CLU_034528_0_0_11"/>
<evidence type="ECO:0000256" key="3">
    <source>
        <dbReference type="ARBA" id="ARBA00022592"/>
    </source>
</evidence>
<dbReference type="GO" id="GO:0043190">
    <property type="term" value="C:ATP-binding cassette (ABC) transporter complex"/>
    <property type="evidence" value="ECO:0007669"/>
    <property type="project" value="InterPro"/>
</dbReference>
<proteinExistence type="inferred from homology"/>
<dbReference type="KEGG" id="cmh:VO01_12855"/>
<dbReference type="AlphaFoldDB" id="A0A0D5CKV4"/>
<dbReference type="OrthoDB" id="9801510at2"/>
<dbReference type="PATRIC" id="fig|33014.5.peg.2647"/>